<sequence length="217" mass="24700">MALCCTFHTIDEPYLYYLNYLYQRLFSHNPTIILCSLSVLATCLYLFDESAHDLLAYQREVLWSQPWRLITANICHTNGYHLVFNLAGLILLQQLFHFTSRKLILLLLISSLCVTVGLYIFEPTVNWYVGLSGSLHALFAYGALQDIHKKVKFGQLLLCGLIVKLIYEHAFESIWIAQLIEANVMTSSHVIGAMAGVAYFVLEAAFRLKSNKSNLTK</sequence>
<dbReference type="PANTHER" id="PTHR43066">
    <property type="entry name" value="RHOMBOID-RELATED PROTEIN"/>
    <property type="match status" value="1"/>
</dbReference>
<keyword evidence="7" id="KW-0378">Hydrolase</keyword>
<evidence type="ECO:0000256" key="2">
    <source>
        <dbReference type="ARBA" id="ARBA00022692"/>
    </source>
</evidence>
<keyword evidence="8" id="KW-1185">Reference proteome</keyword>
<feature type="transmembrane region" description="Helical" evidence="5">
    <location>
        <begin position="67"/>
        <end position="91"/>
    </location>
</feature>
<feature type="transmembrane region" description="Helical" evidence="5">
    <location>
        <begin position="31"/>
        <end position="47"/>
    </location>
</feature>
<feature type="transmembrane region" description="Helical" evidence="5">
    <location>
        <begin position="156"/>
        <end position="177"/>
    </location>
</feature>
<reference evidence="7 8" key="1">
    <citation type="submission" date="2018-09" db="EMBL/GenBank/DDBJ databases">
        <authorList>
            <person name="Wang F."/>
        </authorList>
    </citation>
    <scope>NUCLEOTIDE SEQUENCE [LARGE SCALE GENOMIC DNA]</scope>
    <source>
        <strain evidence="7 8">PLHSC7-2</strain>
    </source>
</reference>
<dbReference type="GO" id="GO:0016020">
    <property type="term" value="C:membrane"/>
    <property type="evidence" value="ECO:0007669"/>
    <property type="project" value="UniProtKB-SubCell"/>
</dbReference>
<dbReference type="PANTHER" id="PTHR43066:SF5">
    <property type="entry name" value="RHOMBOID-LIKE PROTEIN 11, CHLOROPLASTIC-RELATED"/>
    <property type="match status" value="1"/>
</dbReference>
<feature type="domain" description="Peptidase S54 rhomboid" evidence="6">
    <location>
        <begin position="65"/>
        <end position="202"/>
    </location>
</feature>
<comment type="subcellular location">
    <subcellularLocation>
        <location evidence="1">Membrane</location>
        <topology evidence="1">Multi-pass membrane protein</topology>
    </subcellularLocation>
</comment>
<dbReference type="InterPro" id="IPR022764">
    <property type="entry name" value="Peptidase_S54_rhomboid_dom"/>
</dbReference>
<keyword evidence="4 5" id="KW-0472">Membrane</keyword>
<name>A0A418YGN0_9GAMM</name>
<dbReference type="AlphaFoldDB" id="A0A418YGN0"/>
<dbReference type="EC" id="3.4.21.-" evidence="7"/>
<dbReference type="InterPro" id="IPR035952">
    <property type="entry name" value="Rhomboid-like_sf"/>
</dbReference>
<proteinExistence type="predicted"/>
<gene>
    <name evidence="7" type="primary">rrtA</name>
    <name evidence="7" type="ORF">D1Z90_07325</name>
</gene>
<accession>A0A418YGN0</accession>
<evidence type="ECO:0000256" key="3">
    <source>
        <dbReference type="ARBA" id="ARBA00022989"/>
    </source>
</evidence>
<comment type="caution">
    <text evidence="7">The sequence shown here is derived from an EMBL/GenBank/DDBJ whole genome shotgun (WGS) entry which is preliminary data.</text>
</comment>
<feature type="transmembrane region" description="Helical" evidence="5">
    <location>
        <begin position="189"/>
        <end position="208"/>
    </location>
</feature>
<dbReference type="GO" id="GO:0004252">
    <property type="term" value="F:serine-type endopeptidase activity"/>
    <property type="evidence" value="ECO:0007669"/>
    <property type="project" value="InterPro"/>
</dbReference>
<dbReference type="Proteomes" id="UP000283255">
    <property type="component" value="Unassembled WGS sequence"/>
</dbReference>
<dbReference type="EMBL" id="QZCH01000007">
    <property type="protein sequence ID" value="RJG48663.1"/>
    <property type="molecule type" value="Genomic_DNA"/>
</dbReference>
<protein>
    <submittedName>
        <fullName evidence="7">Rhombosortase</fullName>
        <ecNumber evidence="7">3.4.21.-</ecNumber>
    </submittedName>
</protein>
<evidence type="ECO:0000313" key="7">
    <source>
        <dbReference type="EMBL" id="RJG48663.1"/>
    </source>
</evidence>
<dbReference type="SUPFAM" id="SSF144091">
    <property type="entry name" value="Rhomboid-like"/>
    <property type="match status" value="1"/>
</dbReference>
<organism evidence="7 8">
    <name type="scientific">Motilimonas pumila</name>
    <dbReference type="NCBI Taxonomy" id="2303987"/>
    <lineage>
        <taxon>Bacteria</taxon>
        <taxon>Pseudomonadati</taxon>
        <taxon>Pseudomonadota</taxon>
        <taxon>Gammaproteobacteria</taxon>
        <taxon>Alteromonadales</taxon>
        <taxon>Alteromonadales genera incertae sedis</taxon>
        <taxon>Motilimonas</taxon>
    </lineage>
</organism>
<dbReference type="NCBIfam" id="TIGR03902">
    <property type="entry name" value="rhom_GG_sort"/>
    <property type="match status" value="1"/>
</dbReference>
<feature type="transmembrane region" description="Helical" evidence="5">
    <location>
        <begin position="103"/>
        <end position="121"/>
    </location>
</feature>
<keyword evidence="2 5" id="KW-0812">Transmembrane</keyword>
<keyword evidence="3 5" id="KW-1133">Transmembrane helix</keyword>
<reference evidence="7 8" key="2">
    <citation type="submission" date="2019-01" db="EMBL/GenBank/DDBJ databases">
        <title>Motilimonas pumilus sp. nov., isolated from the gut of sea cucumber (Apostichopus japonicus).</title>
        <authorList>
            <person name="Wang F.-Q."/>
            <person name="Ren L.-H."/>
            <person name="Lin Y.-W."/>
            <person name="Sun G.-H."/>
            <person name="Du Z.-J."/>
            <person name="Zhao J.-X."/>
            <person name="Liu X.-J."/>
            <person name="Liu L.-J."/>
        </authorList>
    </citation>
    <scope>NUCLEOTIDE SEQUENCE [LARGE SCALE GENOMIC DNA]</scope>
    <source>
        <strain evidence="7 8">PLHSC7-2</strain>
    </source>
</reference>
<dbReference type="Gene3D" id="1.20.1540.10">
    <property type="entry name" value="Rhomboid-like"/>
    <property type="match status" value="1"/>
</dbReference>
<evidence type="ECO:0000256" key="1">
    <source>
        <dbReference type="ARBA" id="ARBA00004141"/>
    </source>
</evidence>
<feature type="transmembrane region" description="Helical" evidence="5">
    <location>
        <begin position="127"/>
        <end position="144"/>
    </location>
</feature>
<evidence type="ECO:0000259" key="6">
    <source>
        <dbReference type="Pfam" id="PF01694"/>
    </source>
</evidence>
<dbReference type="Pfam" id="PF01694">
    <property type="entry name" value="Rhomboid"/>
    <property type="match status" value="1"/>
</dbReference>
<dbReference type="InterPro" id="IPR023826">
    <property type="entry name" value="Rhom-like_SP_proteobac"/>
</dbReference>
<evidence type="ECO:0000313" key="8">
    <source>
        <dbReference type="Proteomes" id="UP000283255"/>
    </source>
</evidence>
<evidence type="ECO:0000256" key="4">
    <source>
        <dbReference type="ARBA" id="ARBA00023136"/>
    </source>
</evidence>
<evidence type="ECO:0000256" key="5">
    <source>
        <dbReference type="SAM" id="Phobius"/>
    </source>
</evidence>